<evidence type="ECO:0000256" key="1">
    <source>
        <dbReference type="ARBA" id="ARBA00001941"/>
    </source>
</evidence>
<feature type="compositionally biased region" description="Basic residues" evidence="14">
    <location>
        <begin position="404"/>
        <end position="424"/>
    </location>
</feature>
<comment type="caution">
    <text evidence="16">The sequence shown here is derived from an EMBL/GenBank/DDBJ whole genome shotgun (WGS) entry which is preliminary data.</text>
</comment>
<keyword evidence="17" id="KW-1185">Reference proteome</keyword>
<feature type="region of interest" description="Disordered" evidence="14">
    <location>
        <begin position="398"/>
        <end position="430"/>
    </location>
</feature>
<feature type="transmembrane region" description="Helical" evidence="13">
    <location>
        <begin position="949"/>
        <end position="971"/>
    </location>
</feature>
<dbReference type="InterPro" id="IPR040230">
    <property type="entry name" value="TIKI1/2-like"/>
</dbReference>
<feature type="transmembrane region" description="Helical" evidence="13">
    <location>
        <begin position="858"/>
        <end position="881"/>
    </location>
</feature>
<dbReference type="GO" id="GO:0022857">
    <property type="term" value="F:transmembrane transporter activity"/>
    <property type="evidence" value="ECO:0007669"/>
    <property type="project" value="InterPro"/>
</dbReference>
<dbReference type="Pfam" id="PF01963">
    <property type="entry name" value="TraB_PrgY_gumN"/>
    <property type="match status" value="1"/>
</dbReference>
<evidence type="ECO:0000256" key="3">
    <source>
        <dbReference type="ARBA" id="ARBA00008261"/>
    </source>
</evidence>
<dbReference type="GO" id="GO:0046872">
    <property type="term" value="F:metal ion binding"/>
    <property type="evidence" value="ECO:0007669"/>
    <property type="project" value="UniProtKB-UniRule"/>
</dbReference>
<comment type="subcellular location">
    <subcellularLocation>
        <location evidence="13">Cell membrane</location>
        <topology evidence="13">Single-pass type I membrane protein</topology>
    </subcellularLocation>
    <subcellularLocation>
        <location evidence="2">Membrane</location>
        <topology evidence="2">Single-pass type I membrane protein</topology>
    </subcellularLocation>
</comment>
<name>A0A8S4MY60_OWEFU</name>
<dbReference type="GO" id="GO:0030178">
    <property type="term" value="P:negative regulation of Wnt signaling pathway"/>
    <property type="evidence" value="ECO:0007669"/>
    <property type="project" value="UniProtKB-UniRule"/>
</dbReference>
<accession>A0A8S4MY60</accession>
<comment type="cofactor">
    <cofactor evidence="1">
        <name>Co(2+)</name>
        <dbReference type="ChEBI" id="CHEBI:48828"/>
    </cofactor>
</comment>
<feature type="compositionally biased region" description="Basic residues" evidence="14">
    <location>
        <begin position="364"/>
        <end position="374"/>
    </location>
</feature>
<gene>
    <name evidence="16" type="ORF">OFUS_LOCUS1078</name>
</gene>
<dbReference type="Gene3D" id="1.20.1250.20">
    <property type="entry name" value="MFS general substrate transporter like domains"/>
    <property type="match status" value="2"/>
</dbReference>
<evidence type="ECO:0000256" key="2">
    <source>
        <dbReference type="ARBA" id="ARBA00004479"/>
    </source>
</evidence>
<dbReference type="PANTHER" id="PTHR31120:SF6">
    <property type="entry name" value="METALLOPROTEASE TIKI HOMOLOG"/>
    <property type="match status" value="1"/>
</dbReference>
<evidence type="ECO:0000313" key="17">
    <source>
        <dbReference type="Proteomes" id="UP000749559"/>
    </source>
</evidence>
<feature type="transmembrane region" description="Helical" evidence="13">
    <location>
        <begin position="489"/>
        <end position="512"/>
    </location>
</feature>
<dbReference type="InterPro" id="IPR011701">
    <property type="entry name" value="MFS"/>
</dbReference>
<feature type="compositionally biased region" description="Low complexity" evidence="14">
    <location>
        <begin position="812"/>
        <end position="822"/>
    </location>
</feature>
<evidence type="ECO:0000313" key="16">
    <source>
        <dbReference type="EMBL" id="CAH1773488.1"/>
    </source>
</evidence>
<reference evidence="16" key="1">
    <citation type="submission" date="2022-03" db="EMBL/GenBank/DDBJ databases">
        <authorList>
            <person name="Martin C."/>
        </authorList>
    </citation>
    <scope>NUCLEOTIDE SEQUENCE</scope>
</reference>
<dbReference type="InterPro" id="IPR002816">
    <property type="entry name" value="TraB/PrgY/GumN_fam"/>
</dbReference>
<evidence type="ECO:0000256" key="14">
    <source>
        <dbReference type="SAM" id="MobiDB-lite"/>
    </source>
</evidence>
<evidence type="ECO:0000256" key="13">
    <source>
        <dbReference type="RuleBase" id="RU369069"/>
    </source>
</evidence>
<feature type="transmembrane region" description="Helical" evidence="13">
    <location>
        <begin position="664"/>
        <end position="687"/>
    </location>
</feature>
<protein>
    <recommendedName>
        <fullName evidence="13">Metalloprotease TIKI homolog</fullName>
        <ecNumber evidence="13">3.4.-.-</ecNumber>
    </recommendedName>
</protein>
<evidence type="ECO:0000256" key="10">
    <source>
        <dbReference type="ARBA" id="ARBA00023049"/>
    </source>
</evidence>
<feature type="transmembrane region" description="Helical" evidence="13">
    <location>
        <begin position="893"/>
        <end position="916"/>
    </location>
</feature>
<sequence>MLNWLFLSLLQFLFIACLSLPTYNNNMEYPCRHTTDQSNLNSFLWTIKRDPPGPPSYFFGTIHVPYTKVWDFIPDNTKEAFAHSQYIYFELDLTNPYTISDLANCQLLPKGQNLSTILPTDLYKRLKDHITYVKRMMPNWMTKDQRGRGLYADYLFNAIAGNWERKRPVWVMLMVNSLTESEIKSRGPPVLDLYLAQEAGRRNKHTGAVEEVEEQCVPLNELNLSQVVFALNQTLYQHEKIRLARNPVPYTTGDLIKHYNCGDLNAVIFNHDTSQVPKLVNISSGDSYTATDIDTYFRYELIYKRNQRMAERVMQLLKSHPKKTFFFAFGAGHFLGNNTVIDRLREQGFSVEHTSPDTQISGKTKQRHKKKKHASNNMFPMSDMSSFPMPPLIVNGHYPQYYTPRRKSSRQRSRNKNRGRRKRIKGEATVKPKMKGSFNELWVRIDPTPDGVIPSSTFKMPKLLFGSLSGGTSSVPEVQSEGTMSRCRMVLRALCLVVGCLGMAVAGSIYAFNAYANALKKTFGYTQSEVETIAAMGNLGMCIGFPAGMCTERFGSRITSLVAMLMSALGYLLLWSTALNENSIAFYHTKSYLIDIYNFIGGLSASFTYMACMTINIKNFHPKHRGKTIGILDASFSAGPAIAAALYGLLFVNGHVRDEQNQNLKGFFFCTAVTFVATNFIGILALGNFPYDSGFEKLVSDKSPLLQNDGLANTTSDRKQVGSNDIDFENAVKYDNNEVTLYQGNRLDTHGNMGSRTANGSHSYMGNPKDVAMQHELSGNHSATNKTIVNQLIHSQTDNENQNKRHQNDLLSNNSHSNQTTSHDNRTRLDSNYDDIVIVESQADMTGLSLIKDIDFQYIFWVMVFCAGLQLVFQTNIAVFLRSFNLEHLSTTFTILIPVIQTVSKFLIGFFSDILVNSVPRSVFLIVSNIVQTVILAICIFYGNTYTLLLIASIVVGWANGAVWCLSPTMLSEYFGVKYFARNWGWMMVGNGLGGFGLQKLFGIIYDSNINVAGGVTDCYGLRCFTWSYIMMAVLSFCSVVFGWGLIERKLQKRH</sequence>
<evidence type="ECO:0000256" key="11">
    <source>
        <dbReference type="ARBA" id="ARBA00023136"/>
    </source>
</evidence>
<feature type="transmembrane region" description="Helical" evidence="13">
    <location>
        <begin position="596"/>
        <end position="617"/>
    </location>
</feature>
<dbReference type="Proteomes" id="UP000749559">
    <property type="component" value="Unassembled WGS sequence"/>
</dbReference>
<evidence type="ECO:0000256" key="8">
    <source>
        <dbReference type="ARBA" id="ARBA00022801"/>
    </source>
</evidence>
<feature type="transmembrane region" description="Helical" evidence="13">
    <location>
        <begin position="558"/>
        <end position="576"/>
    </location>
</feature>
<comment type="similarity">
    <text evidence="3 13">Belongs to the TIKI family.</text>
</comment>
<dbReference type="CDD" id="cd14789">
    <property type="entry name" value="Tiki"/>
    <property type="match status" value="1"/>
</dbReference>
<proteinExistence type="inferred from homology"/>
<keyword evidence="5 13" id="KW-0812">Transmembrane</keyword>
<keyword evidence="10 13" id="KW-0482">Metalloprotease</keyword>
<keyword evidence="9 13" id="KW-1133">Transmembrane helix</keyword>
<feature type="signal peptide" evidence="15">
    <location>
        <begin position="1"/>
        <end position="19"/>
    </location>
</feature>
<feature type="transmembrane region" description="Helical" evidence="13">
    <location>
        <begin position="983"/>
        <end position="1006"/>
    </location>
</feature>
<evidence type="ECO:0000256" key="15">
    <source>
        <dbReference type="SAM" id="SignalP"/>
    </source>
</evidence>
<keyword evidence="13" id="KW-1003">Cell membrane</keyword>
<feature type="compositionally biased region" description="Polar residues" evidence="14">
    <location>
        <begin position="752"/>
        <end position="764"/>
    </location>
</feature>
<dbReference type="GO" id="GO:0004222">
    <property type="term" value="F:metalloendopeptidase activity"/>
    <property type="evidence" value="ECO:0007669"/>
    <property type="project" value="UniProtKB-UniRule"/>
</dbReference>
<evidence type="ECO:0000256" key="5">
    <source>
        <dbReference type="ARBA" id="ARBA00022692"/>
    </source>
</evidence>
<feature type="transmembrane region" description="Helical" evidence="13">
    <location>
        <begin position="1026"/>
        <end position="1047"/>
    </location>
</feature>
<feature type="region of interest" description="Disordered" evidence="14">
    <location>
        <begin position="797"/>
        <end position="828"/>
    </location>
</feature>
<evidence type="ECO:0000256" key="9">
    <source>
        <dbReference type="ARBA" id="ARBA00022989"/>
    </source>
</evidence>
<organism evidence="16 17">
    <name type="scientific">Owenia fusiformis</name>
    <name type="common">Polychaete worm</name>
    <dbReference type="NCBI Taxonomy" id="6347"/>
    <lineage>
        <taxon>Eukaryota</taxon>
        <taxon>Metazoa</taxon>
        <taxon>Spiralia</taxon>
        <taxon>Lophotrochozoa</taxon>
        <taxon>Annelida</taxon>
        <taxon>Polychaeta</taxon>
        <taxon>Sedentaria</taxon>
        <taxon>Canalipalpata</taxon>
        <taxon>Sabellida</taxon>
        <taxon>Oweniida</taxon>
        <taxon>Oweniidae</taxon>
        <taxon>Owenia</taxon>
    </lineage>
</organism>
<keyword evidence="8 13" id="KW-0378">Hydrolase</keyword>
<feature type="region of interest" description="Disordered" evidence="14">
    <location>
        <begin position="745"/>
        <end position="769"/>
    </location>
</feature>
<feature type="transmembrane region" description="Helical" evidence="13">
    <location>
        <begin position="629"/>
        <end position="652"/>
    </location>
</feature>
<dbReference type="GO" id="GO:0005886">
    <property type="term" value="C:plasma membrane"/>
    <property type="evidence" value="ECO:0007669"/>
    <property type="project" value="UniProtKB-SubCell"/>
</dbReference>
<dbReference type="PANTHER" id="PTHR31120">
    <property type="entry name" value="METALLOPROTEASE TIKI"/>
    <property type="match status" value="1"/>
</dbReference>
<comment type="function">
    <text evidence="13">Metalloprotease that acts as a negative regulator of the Wnt signaling pathway.</text>
</comment>
<evidence type="ECO:0000256" key="12">
    <source>
        <dbReference type="ARBA" id="ARBA00023180"/>
    </source>
</evidence>
<comment type="caution">
    <text evidence="13">Lacks conserved residue(s) required for the propagation of feature annotation.</text>
</comment>
<evidence type="ECO:0000256" key="7">
    <source>
        <dbReference type="ARBA" id="ARBA00022729"/>
    </source>
</evidence>
<evidence type="ECO:0000256" key="6">
    <source>
        <dbReference type="ARBA" id="ARBA00022723"/>
    </source>
</evidence>
<dbReference type="Pfam" id="PF07690">
    <property type="entry name" value="MFS_1"/>
    <property type="match status" value="1"/>
</dbReference>
<keyword evidence="4 13" id="KW-0645">Protease</keyword>
<keyword evidence="13" id="KW-0879">Wnt signaling pathway</keyword>
<dbReference type="AlphaFoldDB" id="A0A8S4MY60"/>
<dbReference type="InterPro" id="IPR036259">
    <property type="entry name" value="MFS_trans_sf"/>
</dbReference>
<dbReference type="EC" id="3.4.-.-" evidence="13"/>
<comment type="cofactor">
    <cofactor evidence="13">
        <name>Mn(2+)</name>
        <dbReference type="ChEBI" id="CHEBI:29035"/>
    </cofactor>
    <cofactor evidence="13">
        <name>Co(2+)</name>
        <dbReference type="ChEBI" id="CHEBI:48828"/>
    </cofactor>
    <text evidence="13">Divalent metal cations. Mn(2+) or Co(2+).</text>
</comment>
<keyword evidence="7 13" id="KW-0732">Signal</keyword>
<feature type="transmembrane region" description="Helical" evidence="13">
    <location>
        <begin position="923"/>
        <end position="943"/>
    </location>
</feature>
<feature type="compositionally biased region" description="Polar residues" evidence="14">
    <location>
        <begin position="353"/>
        <end position="362"/>
    </location>
</feature>
<evidence type="ECO:0000256" key="4">
    <source>
        <dbReference type="ARBA" id="ARBA00022670"/>
    </source>
</evidence>
<keyword evidence="12" id="KW-0325">Glycoprotein</keyword>
<dbReference type="GO" id="GO:0016055">
    <property type="term" value="P:Wnt signaling pathway"/>
    <property type="evidence" value="ECO:0007669"/>
    <property type="project" value="UniProtKB-KW"/>
</dbReference>
<dbReference type="GO" id="GO:0006508">
    <property type="term" value="P:proteolysis"/>
    <property type="evidence" value="ECO:0007669"/>
    <property type="project" value="UniProtKB-KW"/>
</dbReference>
<dbReference type="OrthoDB" id="10040378at2759"/>
<keyword evidence="11 13" id="KW-0472">Membrane</keyword>
<dbReference type="EMBL" id="CAIIXF020000001">
    <property type="protein sequence ID" value="CAH1773488.1"/>
    <property type="molecule type" value="Genomic_DNA"/>
</dbReference>
<feature type="region of interest" description="Disordered" evidence="14">
    <location>
        <begin position="353"/>
        <end position="383"/>
    </location>
</feature>
<keyword evidence="6 13" id="KW-0479">Metal-binding</keyword>
<feature type="chain" id="PRO_5035732537" description="Metalloprotease TIKI homolog" evidence="15">
    <location>
        <begin position="20"/>
        <end position="1055"/>
    </location>
</feature>
<dbReference type="SUPFAM" id="SSF103473">
    <property type="entry name" value="MFS general substrate transporter"/>
    <property type="match status" value="1"/>
</dbReference>